<dbReference type="Proteomes" id="UP000041254">
    <property type="component" value="Unassembled WGS sequence"/>
</dbReference>
<keyword evidence="3" id="KW-1185">Reference proteome</keyword>
<dbReference type="VEuPathDB" id="CryptoDB:Vbra_16729"/>
<organism evidence="2 3">
    <name type="scientific">Vitrella brassicaformis (strain CCMP3155)</name>
    <dbReference type="NCBI Taxonomy" id="1169540"/>
    <lineage>
        <taxon>Eukaryota</taxon>
        <taxon>Sar</taxon>
        <taxon>Alveolata</taxon>
        <taxon>Colpodellida</taxon>
        <taxon>Vitrellaceae</taxon>
        <taxon>Vitrella</taxon>
    </lineage>
</organism>
<proteinExistence type="predicted"/>
<feature type="chain" id="PRO_5005189542" description="Apple domain-containing protein" evidence="1">
    <location>
        <begin position="26"/>
        <end position="225"/>
    </location>
</feature>
<gene>
    <name evidence="2" type="ORF">Vbra_16729</name>
</gene>
<dbReference type="InParanoid" id="A0A0G4G1J8"/>
<evidence type="ECO:0008006" key="4">
    <source>
        <dbReference type="Google" id="ProtNLM"/>
    </source>
</evidence>
<keyword evidence="1" id="KW-0732">Signal</keyword>
<dbReference type="EMBL" id="CDMY01000545">
    <property type="protein sequence ID" value="CEM21901.1"/>
    <property type="molecule type" value="Genomic_DNA"/>
</dbReference>
<reference evidence="2 3" key="1">
    <citation type="submission" date="2014-11" db="EMBL/GenBank/DDBJ databases">
        <authorList>
            <person name="Zhu J."/>
            <person name="Qi W."/>
            <person name="Song R."/>
        </authorList>
    </citation>
    <scope>NUCLEOTIDE SEQUENCE [LARGE SCALE GENOMIC DNA]</scope>
</reference>
<evidence type="ECO:0000313" key="3">
    <source>
        <dbReference type="Proteomes" id="UP000041254"/>
    </source>
</evidence>
<sequence>MVARVVLHLICIEICIIAVAPRCRAQVAAPNAVEGFTRVGSGVCASGGKPLDFYSPPVQDGMPSGCLHGCAVAVAGVPVAECARLCSNLTTDLGVCEGIQHDATTDSCLVILNEKPDGAMGGEANECFRFVDGSFESVGTGSCRVESEEGIMIIGPHYTLHESPGTNITAEYCFEYCLRMNDEEGAISTQTNQPFCTGVEVRDLCELQVVMAPTTASLSVCYAKN</sequence>
<name>A0A0G4G1J8_VITBC</name>
<protein>
    <recommendedName>
        <fullName evidence="4">Apple domain-containing protein</fullName>
    </recommendedName>
</protein>
<dbReference type="PhylomeDB" id="A0A0G4G1J8"/>
<evidence type="ECO:0000313" key="2">
    <source>
        <dbReference type="EMBL" id="CEM21901.1"/>
    </source>
</evidence>
<evidence type="ECO:0000256" key="1">
    <source>
        <dbReference type="SAM" id="SignalP"/>
    </source>
</evidence>
<dbReference type="AlphaFoldDB" id="A0A0G4G1J8"/>
<feature type="signal peptide" evidence="1">
    <location>
        <begin position="1"/>
        <end position="25"/>
    </location>
</feature>
<accession>A0A0G4G1J8</accession>